<proteinExistence type="predicted"/>
<organism evidence="1 2">
    <name type="scientific">Thiothrix lacustris</name>
    <dbReference type="NCBI Taxonomy" id="525917"/>
    <lineage>
        <taxon>Bacteria</taxon>
        <taxon>Pseudomonadati</taxon>
        <taxon>Pseudomonadota</taxon>
        <taxon>Gammaproteobacteria</taxon>
        <taxon>Thiotrichales</taxon>
        <taxon>Thiotrichaceae</taxon>
        <taxon>Thiothrix</taxon>
    </lineage>
</organism>
<evidence type="ECO:0000313" key="2">
    <source>
        <dbReference type="Proteomes" id="UP000192491"/>
    </source>
</evidence>
<name>A0A1Y1Q9G7_9GAMM</name>
<dbReference type="EMBL" id="MTEJ01000654">
    <property type="protein sequence ID" value="OQX00339.1"/>
    <property type="molecule type" value="Genomic_DNA"/>
</dbReference>
<reference evidence="1 2" key="1">
    <citation type="submission" date="2017-01" db="EMBL/GenBank/DDBJ databases">
        <title>Novel large sulfur bacteria in the metagenomes of groundwater-fed chemosynthetic microbial mats in the Lake Huron basin.</title>
        <authorList>
            <person name="Sharrar A.M."/>
            <person name="Flood B.E."/>
            <person name="Bailey J.V."/>
            <person name="Jones D.S."/>
            <person name="Biddanda B."/>
            <person name="Ruberg S.A."/>
            <person name="Marcus D.N."/>
            <person name="Dick G.J."/>
        </authorList>
    </citation>
    <scope>NUCLEOTIDE SEQUENCE [LARGE SCALE GENOMIC DNA]</scope>
    <source>
        <strain evidence="1">A8</strain>
    </source>
</reference>
<gene>
    <name evidence="1" type="ORF">BWK73_48685</name>
</gene>
<dbReference type="Proteomes" id="UP000192491">
    <property type="component" value="Unassembled WGS sequence"/>
</dbReference>
<dbReference type="AlphaFoldDB" id="A0A1Y1Q9G7"/>
<protein>
    <submittedName>
        <fullName evidence="1">Uncharacterized protein</fullName>
    </submittedName>
</protein>
<accession>A0A1Y1Q9G7</accession>
<comment type="caution">
    <text evidence="1">The sequence shown here is derived from an EMBL/GenBank/DDBJ whole genome shotgun (WGS) entry which is preliminary data.</text>
</comment>
<evidence type="ECO:0000313" key="1">
    <source>
        <dbReference type="EMBL" id="OQX00339.1"/>
    </source>
</evidence>
<sequence>MKVSDNELQEVHQLLEALEKASHHVANLHASDDQVIANLIDKWATEIANIKADINASIGFK</sequence>